<dbReference type="SUPFAM" id="SSF47762">
    <property type="entry name" value="PAH2 domain"/>
    <property type="match status" value="2"/>
</dbReference>
<proteinExistence type="predicted"/>
<feature type="compositionally biased region" description="Polar residues" evidence="14">
    <location>
        <begin position="1094"/>
        <end position="1108"/>
    </location>
</feature>
<evidence type="ECO:0000256" key="3">
    <source>
        <dbReference type="ARBA" id="ARBA00022553"/>
    </source>
</evidence>
<comment type="function">
    <text evidence="9">Has transcriptional repressor activity, probably as part of a complex with YY1, SIN3A and HDAC1. Required for B cell lymphopoiesis.</text>
</comment>
<dbReference type="InterPro" id="IPR036600">
    <property type="entry name" value="PAH_sf"/>
</dbReference>
<dbReference type="InterPro" id="IPR027413">
    <property type="entry name" value="GROEL-like_equatorial_sf"/>
</dbReference>
<evidence type="ECO:0000256" key="7">
    <source>
        <dbReference type="ARBA" id="ARBA00023242"/>
    </source>
</evidence>
<keyword evidence="2" id="KW-0678">Repressor</keyword>
<feature type="compositionally biased region" description="Low complexity" evidence="14">
    <location>
        <begin position="1303"/>
        <end position="1315"/>
    </location>
</feature>
<dbReference type="Pfam" id="PF02671">
    <property type="entry name" value="PAH"/>
    <property type="match status" value="1"/>
</dbReference>
<evidence type="ECO:0000256" key="6">
    <source>
        <dbReference type="ARBA" id="ARBA00023163"/>
    </source>
</evidence>
<feature type="region of interest" description="Disordered" evidence="14">
    <location>
        <begin position="124"/>
        <end position="163"/>
    </location>
</feature>
<dbReference type="Gene3D" id="1.10.10.60">
    <property type="entry name" value="Homeodomain-like"/>
    <property type="match status" value="1"/>
</dbReference>
<evidence type="ECO:0000313" key="15">
    <source>
        <dbReference type="EMBL" id="KAK6323799.1"/>
    </source>
</evidence>
<evidence type="ECO:0000256" key="9">
    <source>
        <dbReference type="ARBA" id="ARBA00058628"/>
    </source>
</evidence>
<feature type="compositionally biased region" description="Low complexity" evidence="14">
    <location>
        <begin position="1199"/>
        <end position="1208"/>
    </location>
</feature>
<keyword evidence="4" id="KW-0677">Repeat</keyword>
<feature type="region of interest" description="Disordered" evidence="14">
    <location>
        <begin position="508"/>
        <end position="536"/>
    </location>
</feature>
<keyword evidence="5" id="KW-0805">Transcription regulation</keyword>
<evidence type="ECO:0000256" key="5">
    <source>
        <dbReference type="ARBA" id="ARBA00023015"/>
    </source>
</evidence>
<feature type="compositionally biased region" description="Basic and acidic residues" evidence="14">
    <location>
        <begin position="145"/>
        <end position="156"/>
    </location>
</feature>
<feature type="compositionally biased region" description="Acidic residues" evidence="14">
    <location>
        <begin position="1172"/>
        <end position="1181"/>
    </location>
</feature>
<dbReference type="GO" id="GO:0003712">
    <property type="term" value="F:transcription coregulator activity"/>
    <property type="evidence" value="ECO:0007669"/>
    <property type="project" value="TreeGrafter"/>
</dbReference>
<dbReference type="PROSITE" id="PS51477">
    <property type="entry name" value="PAH"/>
    <property type="match status" value="1"/>
</dbReference>
<comment type="subcellular location">
    <subcellularLocation>
        <location evidence="1 13">Nucleus</location>
    </subcellularLocation>
</comment>
<feature type="compositionally biased region" description="Polar residues" evidence="14">
    <location>
        <begin position="1516"/>
        <end position="1536"/>
    </location>
</feature>
<dbReference type="PANTHER" id="PTHR16088:SF3">
    <property type="entry name" value="GON-4-LIKE PROTEIN"/>
    <property type="match status" value="1"/>
</dbReference>
<dbReference type="FunFam" id="1.10.10.60:FF:000191">
    <property type="entry name" value="GON-4-like protein isoform X1"/>
    <property type="match status" value="1"/>
</dbReference>
<evidence type="ECO:0000313" key="16">
    <source>
        <dbReference type="Proteomes" id="UP001356427"/>
    </source>
</evidence>
<evidence type="ECO:0000256" key="4">
    <source>
        <dbReference type="ARBA" id="ARBA00022737"/>
    </source>
</evidence>
<dbReference type="PANTHER" id="PTHR16088">
    <property type="entry name" value="YY1 ASSOCIATED PROTEIN-RELATED"/>
    <property type="match status" value="1"/>
</dbReference>
<dbReference type="SUPFAM" id="SSF48592">
    <property type="entry name" value="GroEL equatorial domain-like"/>
    <property type="match status" value="1"/>
</dbReference>
<feature type="region of interest" description="Disordered" evidence="14">
    <location>
        <begin position="260"/>
        <end position="356"/>
    </location>
</feature>
<feature type="region of interest" description="Disordered" evidence="14">
    <location>
        <begin position="1516"/>
        <end position="1563"/>
    </location>
</feature>
<feature type="compositionally biased region" description="Polar residues" evidence="14">
    <location>
        <begin position="1209"/>
        <end position="1219"/>
    </location>
</feature>
<accession>A0AAN8M790</accession>
<dbReference type="GO" id="GO:0005634">
    <property type="term" value="C:nucleus"/>
    <property type="evidence" value="ECO:0007669"/>
    <property type="project" value="UniProtKB-SubCell"/>
</dbReference>
<dbReference type="Gene3D" id="1.20.1160.11">
    <property type="entry name" value="Paired amphipathic helix"/>
    <property type="match status" value="1"/>
</dbReference>
<sequence length="1939" mass="216118">MNLVRKRKSSSLKGGPDKYIRTEKPQSTRPPASYNASSPLTTEASGIVTTSKEERGLEVHGTSSPWRRSPRFKSQGLLGQVHSADLVAEGQVENEEEAVQCSPAHCPPQTEEDTDTDLVITMDERHGGGRKGSRKKGGVKRKKRAADGEVGYREQEGAGPEVEIDRELDRELENKSRQHNLTTTNVRNIIHEVITNEHVVAMMKAAINETEAVPVFEPKMTRSKFKEVVEKGVVIPTWNISPIKNVNKEKAQQFVDIQLAEEDSSDEEYCPDEEEEDETAEDTFQESDMESTASSPRGTRGGFHRKINTEWDDDRSCSPMQVNRSRSRHLRVEVVPMGPPPPPQPSSSSGPQGFYTTRTPPEFSFLEKLHAVEEELAIGPVCLEPYQPPLADGLMACRTRSKRPLRDVPMGQLEAELRAPDITPDMYGCGSAPEDPEWTHWLQGIMTSNMYNDEEGDDDDDDPEYNFLAEIDEPDVEDYRNDRAVRITKKEVNQLMEELFETFQDEMTAQEQDGEGHEEEEEREEEAPALGTPALETPIFNTLPDILLEDPMAEMTAGCYCTVKEQLDAIRRRRALLESQGLLVPSSLIPKPREPPPPFTPTLSHQQGLKLQQQVQQHVQLLTQVHMLTSPVAALQSEAAATKQFLMELQMFAQRGELTRGPVEPGFTSVFRACNLEAALSLLEELRLSPIPYQEAPNKPRTCRRVRKHPSMPPQLAWLFATRPVFLYPELLPHVSLDPALHSARSVSMFTAGEDCLIALGLRNLGETLQPKELLCHYLLRAKRVSQLRDHIVEMCKPTHPNNVIKAYRLQKVVHPMPVACDPVKPGDLRPSVEREERAMPGWLRRSLPYIYEAIRELNSSPDTEAMSACQSKKAPLVTLLFRSSRTLDYSFPPGTRYPPQLPDSLSFQRCGFRRWHRPPPCDLSLSLAVSHSATQSLGSGTTRSESKSNSQTGAVIQQCMAHQKLQPIQPATSKPPSLQHPTKPHLKRPLRPQPSQKPLQVILNLPAPVAAAVLCPAPSTRVLASRLSHSAPLAKDLVTRKCSMFANLRRLPRLLPAPPPNNKNPPQTNLNTVTPNSGANHLLFPHMSSRTASTITETQTSVSTMTPIEQFKNKSSRNSWRVTEKRKSSLKSEGQPQPSASPEPPALDQALTPDDYVTVIMEKEEVVKEEGGDEEDEREEKDDCGREDGDGGDFGMPLLALSESSASPTGSVDSVNPTEESEEGQEITLTLSPGPSDMGDGGWEGEEGRENRDQEIEEVLSPASEESMLSVPELQETMEKLSWLASGGRSDDSEEGERSGTPSGCHSSSPNPSSSRDEQHHTGEVGSKGRSKSPPILYDDDDLLDSDPLREKKEIAFAQNYLNRVCHALQEVPGRVEEFLEVLYEFEQDGDEHTSVELFTRLKRVLNEWPELLRDFAAFLHPEQAQECGLLAEQQAFERSRRFLRQLELSFGENSSHYRKIVSILQGGPTLSPAGIKEMKAQIANLLRGHSRLQGEFWVFFNELHVRPSLRCQTENRGCGDVTNTNSTSQKSSAANKPKRCQGTKTPKATQVREDEADKEKEGDHYILSERSVCAKNISLTPSGEKVILWTREADRAILTACQQKGAKKITFQAVSAQLGNKTANEVCDRFQDLMRLFRSSTQRVCSDEETDIEITREEDFARILQMEEEYIQQICEDIIRLKPDLIFTEKGISDLAQHYLMKANITAIRRVRKTDNNRIARACGARIASRTDELREEDVGLGAGLFEIKKIGDEYFTFVTECKDPKACTILLRGASKEILAEVERNLQDAMQVTRNVLLEPSLLPGGGAAEMAVSQRLMERSKSLTGVEQWPYRALAQALEVIPRTLIQNCGASTIRVLTSLRAKHTQEGCVSWGVNGETGTLADMTALGIWEPLAVKAQTYKTAVETAILLLRIDDIVSGHKKKGDEQTGGGQGAE</sequence>
<gene>
    <name evidence="15" type="ORF">J4Q44_G00061380</name>
</gene>
<feature type="compositionally biased region" description="Basic and acidic residues" evidence="14">
    <location>
        <begin position="15"/>
        <end position="26"/>
    </location>
</feature>
<dbReference type="InterPro" id="IPR002423">
    <property type="entry name" value="Cpn60/GroEL/TCP-1"/>
</dbReference>
<dbReference type="InterPro" id="IPR049257">
    <property type="entry name" value="Gon4l/CASP8AP2_myb-like"/>
</dbReference>
<dbReference type="FunFam" id="1.20.1160.11:FF:000006">
    <property type="entry name" value="GON-4-like protein isoform X1"/>
    <property type="match status" value="1"/>
</dbReference>
<keyword evidence="6" id="KW-0804">Transcription</keyword>
<dbReference type="CDD" id="cd12202">
    <property type="entry name" value="CASP8AP2"/>
    <property type="match status" value="1"/>
</dbReference>
<dbReference type="SUPFAM" id="SSF52029">
    <property type="entry name" value="GroEL apical domain-like"/>
    <property type="match status" value="1"/>
</dbReference>
<dbReference type="SUPFAM" id="SSF46689">
    <property type="entry name" value="Homeodomain-like"/>
    <property type="match status" value="1"/>
</dbReference>
<evidence type="ECO:0000256" key="11">
    <source>
        <dbReference type="ARBA" id="ARBA00072086"/>
    </source>
</evidence>
<dbReference type="SUPFAM" id="SSF54849">
    <property type="entry name" value="GroEL-intermediate domain like"/>
    <property type="match status" value="1"/>
</dbReference>
<feature type="compositionally biased region" description="Acidic residues" evidence="14">
    <location>
        <begin position="260"/>
        <end position="289"/>
    </location>
</feature>
<dbReference type="Pfam" id="PF21227">
    <property type="entry name" value="Myb_DNA-binding_7"/>
    <property type="match status" value="1"/>
</dbReference>
<evidence type="ECO:0000256" key="13">
    <source>
        <dbReference type="PROSITE-ProRule" id="PRU00810"/>
    </source>
</evidence>
<dbReference type="InterPro" id="IPR027409">
    <property type="entry name" value="GroEL-like_apical_dom_sf"/>
</dbReference>
<feature type="region of interest" description="Disordered" evidence="14">
    <location>
        <begin position="970"/>
        <end position="995"/>
    </location>
</feature>
<keyword evidence="16" id="KW-1185">Reference proteome</keyword>
<protein>
    <recommendedName>
        <fullName evidence="11">GON-4-like protein</fullName>
    </recommendedName>
    <alternativeName>
        <fullName evidence="8">CCT-gamma</fullName>
    </alternativeName>
    <alternativeName>
        <fullName evidence="12">GON-4 homolog</fullName>
    </alternativeName>
</protein>
<dbReference type="Gene3D" id="3.50.7.10">
    <property type="entry name" value="GroEL"/>
    <property type="match status" value="1"/>
</dbReference>
<keyword evidence="7 13" id="KW-0539">Nucleus</keyword>
<feature type="compositionally biased region" description="Basic residues" evidence="14">
    <location>
        <begin position="128"/>
        <end position="144"/>
    </location>
</feature>
<feature type="compositionally biased region" description="Polar residues" evidence="14">
    <location>
        <begin position="970"/>
        <end position="981"/>
    </location>
</feature>
<reference evidence="15 16" key="1">
    <citation type="submission" date="2021-04" db="EMBL/GenBank/DDBJ databases">
        <authorList>
            <person name="De Guttry C."/>
            <person name="Zahm M."/>
            <person name="Klopp C."/>
            <person name="Cabau C."/>
            <person name="Louis A."/>
            <person name="Berthelot C."/>
            <person name="Parey E."/>
            <person name="Roest Crollius H."/>
            <person name="Montfort J."/>
            <person name="Robinson-Rechavi M."/>
            <person name="Bucao C."/>
            <person name="Bouchez O."/>
            <person name="Gislard M."/>
            <person name="Lluch J."/>
            <person name="Milhes M."/>
            <person name="Lampietro C."/>
            <person name="Lopez Roques C."/>
            <person name="Donnadieu C."/>
            <person name="Braasch I."/>
            <person name="Desvignes T."/>
            <person name="Postlethwait J."/>
            <person name="Bobe J."/>
            <person name="Wedekind C."/>
            <person name="Guiguen Y."/>
        </authorList>
    </citation>
    <scope>NUCLEOTIDE SEQUENCE [LARGE SCALE GENOMIC DNA]</scope>
    <source>
        <strain evidence="15">Cs_M1</strain>
        <tissue evidence="15">Blood</tissue>
    </source>
</reference>
<evidence type="ECO:0000256" key="12">
    <source>
        <dbReference type="ARBA" id="ARBA00078967"/>
    </source>
</evidence>
<feature type="compositionally biased region" description="Basic and acidic residues" evidence="14">
    <location>
        <begin position="1552"/>
        <end position="1563"/>
    </location>
</feature>
<feature type="region of interest" description="Disordered" evidence="14">
    <location>
        <begin position="1054"/>
        <end position="1075"/>
    </location>
</feature>
<feature type="compositionally biased region" description="Acidic residues" evidence="14">
    <location>
        <begin position="512"/>
        <end position="527"/>
    </location>
</feature>
<dbReference type="Proteomes" id="UP001356427">
    <property type="component" value="Unassembled WGS sequence"/>
</dbReference>
<feature type="region of interest" description="Disordered" evidence="14">
    <location>
        <begin position="1094"/>
        <end position="1153"/>
    </location>
</feature>
<evidence type="ECO:0000256" key="2">
    <source>
        <dbReference type="ARBA" id="ARBA00022491"/>
    </source>
</evidence>
<feature type="region of interest" description="Disordered" evidence="14">
    <location>
        <begin position="1"/>
        <end position="71"/>
    </location>
</feature>
<feature type="compositionally biased region" description="Basic residues" evidence="14">
    <location>
        <begin position="1"/>
        <end position="10"/>
    </location>
</feature>
<keyword evidence="3" id="KW-0597">Phosphoprotein</keyword>
<feature type="region of interest" description="Disordered" evidence="14">
    <location>
        <begin position="1165"/>
        <end position="1346"/>
    </location>
</feature>
<dbReference type="EMBL" id="JAGTTL010000004">
    <property type="protein sequence ID" value="KAK6323799.1"/>
    <property type="molecule type" value="Genomic_DNA"/>
</dbReference>
<comment type="subunit">
    <text evidence="10">Found in a complex with YY1, SIN3A and HDAC1.</text>
</comment>
<feature type="compositionally biased region" description="Polar residues" evidence="14">
    <location>
        <begin position="27"/>
        <end position="50"/>
    </location>
</feature>
<dbReference type="InterPro" id="IPR009057">
    <property type="entry name" value="Homeodomain-like_sf"/>
</dbReference>
<dbReference type="FunFam" id="1.10.560.10:FF:000073">
    <property type="entry name" value="T-complex protein 1 subunit gamma"/>
    <property type="match status" value="1"/>
</dbReference>
<name>A0AAN8M790_9TELE</name>
<comment type="caution">
    <text evidence="15">The sequence shown here is derived from an EMBL/GenBank/DDBJ whole genome shotgun (WGS) entry which is preliminary data.</text>
</comment>
<dbReference type="GO" id="GO:0006355">
    <property type="term" value="P:regulation of DNA-templated transcription"/>
    <property type="evidence" value="ECO:0007669"/>
    <property type="project" value="InterPro"/>
</dbReference>
<dbReference type="GO" id="GO:0005524">
    <property type="term" value="F:ATP binding"/>
    <property type="evidence" value="ECO:0007669"/>
    <property type="project" value="InterPro"/>
</dbReference>
<organism evidence="15 16">
    <name type="scientific">Coregonus suidteri</name>
    <dbReference type="NCBI Taxonomy" id="861788"/>
    <lineage>
        <taxon>Eukaryota</taxon>
        <taxon>Metazoa</taxon>
        <taxon>Chordata</taxon>
        <taxon>Craniata</taxon>
        <taxon>Vertebrata</taxon>
        <taxon>Euteleostomi</taxon>
        <taxon>Actinopterygii</taxon>
        <taxon>Neopterygii</taxon>
        <taxon>Teleostei</taxon>
        <taxon>Protacanthopterygii</taxon>
        <taxon>Salmoniformes</taxon>
        <taxon>Salmonidae</taxon>
        <taxon>Coregoninae</taxon>
        <taxon>Coregonus</taxon>
    </lineage>
</organism>
<evidence type="ECO:0000256" key="8">
    <source>
        <dbReference type="ARBA" id="ARBA00031286"/>
    </source>
</evidence>
<evidence type="ECO:0000256" key="1">
    <source>
        <dbReference type="ARBA" id="ARBA00004123"/>
    </source>
</evidence>
<dbReference type="Gene3D" id="1.10.560.10">
    <property type="entry name" value="GroEL-like equatorial domain"/>
    <property type="match status" value="1"/>
</dbReference>
<dbReference type="Pfam" id="PF00118">
    <property type="entry name" value="Cpn60_TCP1"/>
    <property type="match status" value="1"/>
</dbReference>
<evidence type="ECO:0000256" key="14">
    <source>
        <dbReference type="SAM" id="MobiDB-lite"/>
    </source>
</evidence>
<dbReference type="InterPro" id="IPR003822">
    <property type="entry name" value="PAH"/>
</dbReference>
<evidence type="ECO:0000256" key="10">
    <source>
        <dbReference type="ARBA" id="ARBA00064584"/>
    </source>
</evidence>
<dbReference type="InterPro" id="IPR052435">
    <property type="entry name" value="YY1-Transcr_Regul"/>
</dbReference>
<dbReference type="InterPro" id="IPR027410">
    <property type="entry name" value="TCP-1-like_intermed_sf"/>
</dbReference>